<dbReference type="Gene3D" id="2.160.20.10">
    <property type="entry name" value="Single-stranded right-handed beta-helix, Pectin lyase-like"/>
    <property type="match status" value="4"/>
</dbReference>
<comment type="caution">
    <text evidence="3">The sequence shown here is derived from an EMBL/GenBank/DDBJ whole genome shotgun (WGS) entry which is preliminary data.</text>
</comment>
<dbReference type="Pfam" id="PF13229">
    <property type="entry name" value="Beta_helix"/>
    <property type="match status" value="2"/>
</dbReference>
<evidence type="ECO:0000313" key="4">
    <source>
        <dbReference type="Proteomes" id="UP001231941"/>
    </source>
</evidence>
<evidence type="ECO:0000259" key="2">
    <source>
        <dbReference type="Pfam" id="PF13229"/>
    </source>
</evidence>
<dbReference type="EMBL" id="JAVAMP010000007">
    <property type="protein sequence ID" value="MDP5275353.1"/>
    <property type="molecule type" value="Genomic_DNA"/>
</dbReference>
<reference evidence="3 4" key="1">
    <citation type="submission" date="2023-08" db="EMBL/GenBank/DDBJ databases">
        <authorList>
            <person name="Park J.-S."/>
        </authorList>
    </citation>
    <scope>NUCLEOTIDE SEQUENCE [LARGE SCALE GENOMIC DNA]</scope>
    <source>
        <strain evidence="3 4">2205SS18-9</strain>
    </source>
</reference>
<dbReference type="Proteomes" id="UP001231941">
    <property type="component" value="Unassembled WGS sequence"/>
</dbReference>
<dbReference type="InterPro" id="IPR006626">
    <property type="entry name" value="PbH1"/>
</dbReference>
<proteinExistence type="predicted"/>
<evidence type="ECO:0000313" key="3">
    <source>
        <dbReference type="EMBL" id="MDP5275353.1"/>
    </source>
</evidence>
<keyword evidence="1" id="KW-0677">Repeat</keyword>
<sequence length="688" mass="74281">MAVINVPSIIAPTINAALLVADPGDTIRVAAITCNEAITVLPGLDRIRIIGEGIGKTIIDGKGLPAGSIGINIQSSFVTIEDLTVNHFSSFGIFISTDDNIIHKVDVSGNEDNGINIEPGLQNGERNIIIDSKIKNNTLDGISVLDSENNYIVTNCILDNQREGLRLRGDNNLALKNFIQGNGSTAISSAQPNNIIVNNTVIKNEGDGLFVGLDNFIFANKIYKNKGDGITTRGARNLFMANDIRCNDQNGLFIRSGGQQRTKNNTFFKNGNTGIMIEMNQDENIIDNNCIKNNVNQGIQINASADDNVIRSNQLVGNSPDINDEGVGTLFDANRCTTSDPPGLCNEDNEIFVKEGQSIQTAINNVPSEGFTIRVGKGTFNEALLINNMGGNRDKIRIIGAGSGKTIIDGTDLLGATGIDIDARFITIENLTVQKFENRGILIDGEDNIISCLNVFDNQRAGIEMDFGSERNLVINCNSCGNTSDGIVSNGNNNYVVCNQTIENVGNGIRVRGDFNLALNNFSEGNNGDGVDFDNNGFIIGNCALNSRFADGIFTADSNLILWNKAIGNPEEGIRIEDNNLVWGNRICNNETRGMFTVFSNRIRDNILKNNKGVGVETSGGDTQNIIDNNTIINQTEAGILLFMNSQNNAVRSNCLKGNNPDIEDNGMNNVIDENICQTSNQPGICNQ</sequence>
<dbReference type="PANTHER" id="PTHR22990:SF15">
    <property type="entry name" value="F-BOX ONLY PROTEIN 10"/>
    <property type="match status" value="1"/>
</dbReference>
<dbReference type="SMART" id="SM00710">
    <property type="entry name" value="PbH1"/>
    <property type="match status" value="12"/>
</dbReference>
<dbReference type="InterPro" id="IPR051550">
    <property type="entry name" value="SCF-Subunits/Alg-Epimerases"/>
</dbReference>
<organism evidence="3 4">
    <name type="scientific">Chengkuizengella axinellae</name>
    <dbReference type="NCBI Taxonomy" id="3064388"/>
    <lineage>
        <taxon>Bacteria</taxon>
        <taxon>Bacillati</taxon>
        <taxon>Bacillota</taxon>
        <taxon>Bacilli</taxon>
        <taxon>Bacillales</taxon>
        <taxon>Paenibacillaceae</taxon>
        <taxon>Chengkuizengella</taxon>
    </lineage>
</organism>
<dbReference type="SUPFAM" id="SSF51126">
    <property type="entry name" value="Pectin lyase-like"/>
    <property type="match status" value="3"/>
</dbReference>
<protein>
    <submittedName>
        <fullName evidence="3">Right-handed parallel beta-helix repeat-containing protein</fullName>
    </submittedName>
</protein>
<dbReference type="RefSeq" id="WP_305992662.1">
    <property type="nucleotide sequence ID" value="NZ_JAVAMP010000007.1"/>
</dbReference>
<evidence type="ECO:0000256" key="1">
    <source>
        <dbReference type="ARBA" id="ARBA00022737"/>
    </source>
</evidence>
<feature type="domain" description="Right handed beta helix" evidence="2">
    <location>
        <begin position="196"/>
        <end position="324"/>
    </location>
</feature>
<keyword evidence="4" id="KW-1185">Reference proteome</keyword>
<dbReference type="InterPro" id="IPR039448">
    <property type="entry name" value="Beta_helix"/>
</dbReference>
<name>A0ABT9J1J3_9BACL</name>
<accession>A0ABT9J1J3</accession>
<dbReference type="InterPro" id="IPR011050">
    <property type="entry name" value="Pectin_lyase_fold/virulence"/>
</dbReference>
<gene>
    <name evidence="3" type="ORF">Q5Y73_14685</name>
</gene>
<dbReference type="PANTHER" id="PTHR22990">
    <property type="entry name" value="F-BOX ONLY PROTEIN"/>
    <property type="match status" value="1"/>
</dbReference>
<dbReference type="InterPro" id="IPR012334">
    <property type="entry name" value="Pectin_lyas_fold"/>
</dbReference>
<feature type="domain" description="Right handed beta helix" evidence="2">
    <location>
        <begin position="486"/>
        <end position="632"/>
    </location>
</feature>